<dbReference type="Proteomes" id="UP000253872">
    <property type="component" value="Unassembled WGS sequence"/>
</dbReference>
<gene>
    <name evidence="5" type="ORF">DPV93_00425</name>
</gene>
<name>A0A369YP32_9PAST</name>
<comment type="caution">
    <text evidence="5">The sequence shown here is derived from an EMBL/GenBank/DDBJ whole genome shotgun (WGS) entry which is preliminary data.</text>
</comment>
<protein>
    <submittedName>
        <fullName evidence="5">Cytochrome C biogenesis protein</fullName>
    </submittedName>
</protein>
<dbReference type="Gene3D" id="1.25.40.10">
    <property type="entry name" value="Tetratricopeptide repeat domain"/>
    <property type="match status" value="1"/>
</dbReference>
<evidence type="ECO:0000256" key="2">
    <source>
        <dbReference type="ARBA" id="ARBA00022803"/>
    </source>
</evidence>
<keyword evidence="3" id="KW-0812">Transmembrane</keyword>
<evidence type="ECO:0000259" key="4">
    <source>
        <dbReference type="Pfam" id="PF23914"/>
    </source>
</evidence>
<keyword evidence="3" id="KW-0472">Membrane</keyword>
<keyword evidence="2" id="KW-0802">TPR repeat</keyword>
<evidence type="ECO:0000313" key="5">
    <source>
        <dbReference type="EMBL" id="RDE73656.1"/>
    </source>
</evidence>
<dbReference type="PANTHER" id="PTHR47870">
    <property type="entry name" value="CYTOCHROME C-TYPE BIOGENESIS PROTEIN CCMH"/>
    <property type="match status" value="1"/>
</dbReference>
<dbReference type="SUPFAM" id="SSF48452">
    <property type="entry name" value="TPR-like"/>
    <property type="match status" value="1"/>
</dbReference>
<dbReference type="Pfam" id="PF23914">
    <property type="entry name" value="TPR_CcmH_CycH"/>
    <property type="match status" value="1"/>
</dbReference>
<dbReference type="SMART" id="SM00028">
    <property type="entry name" value="TPR"/>
    <property type="match status" value="2"/>
</dbReference>
<feature type="domain" description="Cytochrome c-type biogenesis protein H TPR" evidence="4">
    <location>
        <begin position="83"/>
        <end position="225"/>
    </location>
</feature>
<dbReference type="InterPro" id="IPR051263">
    <property type="entry name" value="C-type_cytochrome_biogenesis"/>
</dbReference>
<dbReference type="STRING" id="1035839.GCA_000238795_00161"/>
<keyword evidence="1" id="KW-0677">Repeat</keyword>
<dbReference type="InterPro" id="IPR056413">
    <property type="entry name" value="TPR_CcmH_CycH"/>
</dbReference>
<dbReference type="InterPro" id="IPR019734">
    <property type="entry name" value="TPR_rpt"/>
</dbReference>
<dbReference type="AlphaFoldDB" id="A0A369YP32"/>
<accession>A0A369YP32</accession>
<dbReference type="InterPro" id="IPR011990">
    <property type="entry name" value="TPR-like_helical_dom_sf"/>
</dbReference>
<sequence>MKTRAEISQETYEQALKLAQHLPNDLAAELKEEAQARFEFEQQAVEKSQKFTKKRPLVIVAILVLALVAAVAVGIYAQSGRFQIVQKGEQLHQAFEVQSALESKEQKNSHYILSLQDRLRANPNDGDLWYELGQAYALNNDFNAAIICFDNAQKVLGKKAAILGEMATADYYENGQNLSENAKAWLAESLKLDAKESASLLLLATDAYRNKDYASAVSYWRRVLDSDNEALDRRAVIQSIAEAQAKLKAQQ</sequence>
<dbReference type="PANTHER" id="PTHR47870:SF2">
    <property type="entry name" value="FORMATE-DEPENDENT NITRITE REDUCTASE COMPLEX SUBUNIT NRFF"/>
    <property type="match status" value="1"/>
</dbReference>
<dbReference type="RefSeq" id="WP_111401326.1">
    <property type="nucleotide sequence ID" value="NZ_QEPN01000001.1"/>
</dbReference>
<evidence type="ECO:0000313" key="6">
    <source>
        <dbReference type="Proteomes" id="UP000253872"/>
    </source>
</evidence>
<evidence type="ECO:0000256" key="1">
    <source>
        <dbReference type="ARBA" id="ARBA00022737"/>
    </source>
</evidence>
<evidence type="ECO:0000256" key="3">
    <source>
        <dbReference type="SAM" id="Phobius"/>
    </source>
</evidence>
<reference evidence="5 6" key="1">
    <citation type="submission" date="2018-05" db="EMBL/GenBank/DDBJ databases">
        <title>Draft Genome Sequences for a Diverse set of 7 Haemophilus Species.</title>
        <authorList>
            <person name="Nichols M."/>
            <person name="Topaz N."/>
            <person name="Wang X."/>
            <person name="Wang X."/>
            <person name="Boxrud D."/>
        </authorList>
    </citation>
    <scope>NUCLEOTIDE SEQUENCE [LARGE SCALE GENOMIC DNA]</scope>
    <source>
        <strain evidence="5 6">C2002001239</strain>
    </source>
</reference>
<dbReference type="EMBL" id="QEPN01000001">
    <property type="protein sequence ID" value="RDE73656.1"/>
    <property type="molecule type" value="Genomic_DNA"/>
</dbReference>
<dbReference type="GO" id="GO:0005886">
    <property type="term" value="C:plasma membrane"/>
    <property type="evidence" value="ECO:0007669"/>
    <property type="project" value="TreeGrafter"/>
</dbReference>
<keyword evidence="3" id="KW-1133">Transmembrane helix</keyword>
<feature type="transmembrane region" description="Helical" evidence="3">
    <location>
        <begin position="57"/>
        <end position="77"/>
    </location>
</feature>
<organism evidence="5 6">
    <name type="scientific">Haemophilus sputorum</name>
    <dbReference type="NCBI Taxonomy" id="1078480"/>
    <lineage>
        <taxon>Bacteria</taxon>
        <taxon>Pseudomonadati</taxon>
        <taxon>Pseudomonadota</taxon>
        <taxon>Gammaproteobacteria</taxon>
        <taxon>Pasteurellales</taxon>
        <taxon>Pasteurellaceae</taxon>
        <taxon>Haemophilus</taxon>
    </lineage>
</organism>
<proteinExistence type="predicted"/>